<evidence type="ECO:0000256" key="1">
    <source>
        <dbReference type="ARBA" id="ARBA00022729"/>
    </source>
</evidence>
<evidence type="ECO:0000256" key="3">
    <source>
        <dbReference type="ARBA" id="ARBA00023157"/>
    </source>
</evidence>
<dbReference type="InterPro" id="IPR000742">
    <property type="entry name" value="EGF"/>
</dbReference>
<dbReference type="VEuPathDB" id="CryptoDB:Cvel_25121"/>
<reference evidence="6" key="1">
    <citation type="submission" date="2014-11" db="EMBL/GenBank/DDBJ databases">
        <authorList>
            <person name="Otto D Thomas"/>
            <person name="Naeem Raeece"/>
        </authorList>
    </citation>
    <scope>NUCLEOTIDE SEQUENCE</scope>
</reference>
<accession>A0A0G4H8D2</accession>
<dbReference type="CDD" id="cd00054">
    <property type="entry name" value="EGF_CA"/>
    <property type="match status" value="1"/>
</dbReference>
<evidence type="ECO:0000259" key="5">
    <source>
        <dbReference type="PROSITE" id="PS50026"/>
    </source>
</evidence>
<evidence type="ECO:0000256" key="2">
    <source>
        <dbReference type="ARBA" id="ARBA00022737"/>
    </source>
</evidence>
<dbReference type="PROSITE" id="PS50026">
    <property type="entry name" value="EGF_3"/>
    <property type="match status" value="1"/>
</dbReference>
<sequence length="1312" mass="135779">MCPANHLGVCAVRKCTTLTPFSSTATNLEVLGFSPSASALDYGKTSSVIVKPAEGYIFTASPLVATELVSTSCGLSGSSLQLMATFPGVTAKTCSKDAPVLMTKNAVCKTSTRTLAFKGSSVAVSVAECAALVSADSACSKIFVHRFGSLPDTDNCKYVDASSPDVMCVSTLTSTHSNVWAVSPDSILGKSFTRENPDSQPADGASLGASNAASYNCTSGSFSASLECTGAKDLNAADDSTPLSGAFYSLSARVACPGGTDECTAGSDNCDPNAICIDTDSAFSCECNNALGFYDTNYETRQAQGGGRSCAVPSCGDGIWAETEACEDGNRVRGDGCSALCEIENGWACAAWGSGGSSGCTRACAETRGASLPSGFSFCDSAGPNPAISSLVLCTENCAPTATTFVSRMGCPFSMQQYLTATSRTDPNLVPSTFASSYTCETVSPPRPTANGGAVFLSSVLRKVYVLFDADVAVHLAAFTTVSSSLSTDAMVTAILDPSAVRACTAASSLFESDTEELFGGGALCRWTSLRRLEITLGTEPEPPDRLLIPEDVVKFSAGSLQRLDAFKDVPSSIYGVRFTHGSVIGAEVEFPAGTDSSTFTPSISIRGPAQVSRCQPLILQVNVADVGLGGRTPQKIVWSLTCTNTAGGATIACRDILTDAVMDSSGVEGSLTLSVTSEAMRLVETHLSGLSVTSANLAFQVTLTNALGLSSNAAALTVTFDTTGITPRIRRGSDATINAAVIESISLSVDVGMPEAIEGCSLTADQQAITVRWTAQMTAPSSSDISTVLNATDLSPPFKSLTIPPGFLLENAAVTVTAEAFFTAAPGSPVSVTFTVNTGTFAPLTSEITTLASPSPSASCPIILSAASTTNPNKEKLADLYPSYFTAGNLTFSWGCQHKTVNASTVPPTTTLSPCSAAAQTAVLTAKENILLPSGALTAGEQYVFTVNARASVSHATMSLNSASTISASVSKSFTLHPVASIASAAAFTVSVISISSSSMGTETTGGMTFSTSSISSGNSARVSVTITSPSSSSGSCKPSIEPVLEVYRVLTERLSVIELDAAVEDDFPYLLEEGGLELESEGIALTVTEVPYGAPEAPEDFEVSYYEAAVPASLLSGLEDEYIVLAVDLQESITTAREAVSMEFSLEQTGWASESSTLSYAFELQEVTLNVFSRAYVDVAGGLTVLQGFQTGIESQWIETILPAGRSSSFFQVIAKARDEMGGVGSVRSSAIEVSKASPPSIATLTATANLRQNSAQAYQPEQLLTFLTASMSVVDVSSDSNSETFTESAATEMKDYADSVLTILESAVF</sequence>
<keyword evidence="1" id="KW-0732">Signal</keyword>
<keyword evidence="4" id="KW-0245">EGF-like domain</keyword>
<proteinExistence type="predicted"/>
<feature type="domain" description="EGF-like" evidence="5">
    <location>
        <begin position="259"/>
        <end position="299"/>
    </location>
</feature>
<evidence type="ECO:0000256" key="4">
    <source>
        <dbReference type="PROSITE-ProRule" id="PRU00076"/>
    </source>
</evidence>
<keyword evidence="3" id="KW-1015">Disulfide bond</keyword>
<evidence type="ECO:0000313" key="6">
    <source>
        <dbReference type="EMBL" id="CEM40189.1"/>
    </source>
</evidence>
<protein>
    <recommendedName>
        <fullName evidence="5">EGF-like domain-containing protein</fullName>
    </recommendedName>
</protein>
<name>A0A0G4H8D2_9ALVE</name>
<gene>
    <name evidence="6" type="ORF">Cvel_25121</name>
</gene>
<organism evidence="6">
    <name type="scientific">Chromera velia CCMP2878</name>
    <dbReference type="NCBI Taxonomy" id="1169474"/>
    <lineage>
        <taxon>Eukaryota</taxon>
        <taxon>Sar</taxon>
        <taxon>Alveolata</taxon>
        <taxon>Colpodellida</taxon>
        <taxon>Chromeraceae</taxon>
        <taxon>Chromera</taxon>
    </lineage>
</organism>
<dbReference type="InterPro" id="IPR011936">
    <property type="entry name" value="Myxo_disulph_rpt"/>
</dbReference>
<comment type="caution">
    <text evidence="4">Lacks conserved residue(s) required for the propagation of feature annotation.</text>
</comment>
<dbReference type="PROSITE" id="PS00010">
    <property type="entry name" value="ASX_HYDROXYL"/>
    <property type="match status" value="1"/>
</dbReference>
<dbReference type="NCBIfam" id="TIGR02232">
    <property type="entry name" value="myxo_disulf_rpt"/>
    <property type="match status" value="1"/>
</dbReference>
<dbReference type="InterPro" id="IPR000152">
    <property type="entry name" value="EGF-type_Asp/Asn_hydroxyl_site"/>
</dbReference>
<dbReference type="Pfam" id="PF13948">
    <property type="entry name" value="DUF4215"/>
    <property type="match status" value="1"/>
</dbReference>
<dbReference type="EMBL" id="CDMZ01001989">
    <property type="protein sequence ID" value="CEM40189.1"/>
    <property type="molecule type" value="Genomic_DNA"/>
</dbReference>
<dbReference type="Gene3D" id="2.10.25.10">
    <property type="entry name" value="Laminin"/>
    <property type="match status" value="1"/>
</dbReference>
<keyword evidence="2" id="KW-0677">Repeat</keyword>